<dbReference type="AlphaFoldDB" id="A0A7S2EAV5"/>
<reference evidence="2" key="1">
    <citation type="submission" date="2021-01" db="EMBL/GenBank/DDBJ databases">
        <authorList>
            <person name="Corre E."/>
            <person name="Pelletier E."/>
            <person name="Niang G."/>
            <person name="Scheremetjew M."/>
            <person name="Finn R."/>
            <person name="Kale V."/>
            <person name="Holt S."/>
            <person name="Cochrane G."/>
            <person name="Meng A."/>
            <person name="Brown T."/>
            <person name="Cohen L."/>
        </authorList>
    </citation>
    <scope>NUCLEOTIDE SEQUENCE</scope>
    <source>
        <strain evidence="2">Pop2</strain>
    </source>
</reference>
<organism evidence="2">
    <name type="scientific">Ditylum brightwellii</name>
    <dbReference type="NCBI Taxonomy" id="49249"/>
    <lineage>
        <taxon>Eukaryota</taxon>
        <taxon>Sar</taxon>
        <taxon>Stramenopiles</taxon>
        <taxon>Ochrophyta</taxon>
        <taxon>Bacillariophyta</taxon>
        <taxon>Mediophyceae</taxon>
        <taxon>Lithodesmiophycidae</taxon>
        <taxon>Lithodesmiales</taxon>
        <taxon>Lithodesmiaceae</taxon>
        <taxon>Ditylum</taxon>
    </lineage>
</organism>
<evidence type="ECO:0008006" key="3">
    <source>
        <dbReference type="Google" id="ProtNLM"/>
    </source>
</evidence>
<sequence length="402" mass="45196">MQNRFTIRPVPTSFITNNTPNNNNDDNNKASILKLLQEYMEDHLSTWIDRIAFLPSSPQTNGAVVAIELSLESYTHKACYIFDNHTVSLSDNDDERRVEFTIRKAKPITQEESDQLLFACPDNGKEMTLMASNHYPSVDKDTMQKSKQFQIHIPSTSNGCEGGTGSKPWRGGILLAQAIERILPTKIFEHKNVLELGAGSFGLPSIMLGLIAMEQQQQQTNIQVTVSDLVDEVVAKLHEMVQTNKLQNIVSVQQIDFYNLNKNKKYNVIMYADCVYSVEQGQALASACHHLLEEKGIVYSMLPPFRVGISEHVNTMTTYFGEAEVIDLTSLLPSNKHKKRKQQHSNYARNAAENDTTTTKTAIEEVLKSQNMSRMDGIQNACVEGGNGNGYQLLKWTYDVKI</sequence>
<protein>
    <recommendedName>
        <fullName evidence="3">Calmodulin-lysine N-methyltransferase</fullName>
    </recommendedName>
</protein>
<name>A0A7S2EAV5_9STRA</name>
<dbReference type="SUPFAM" id="SSF53335">
    <property type="entry name" value="S-adenosyl-L-methionine-dependent methyltransferases"/>
    <property type="match status" value="1"/>
</dbReference>
<feature type="region of interest" description="Disordered" evidence="1">
    <location>
        <begin position="336"/>
        <end position="359"/>
    </location>
</feature>
<gene>
    <name evidence="2" type="ORF">DBRI1063_LOCUS8765</name>
</gene>
<dbReference type="Gene3D" id="3.40.50.150">
    <property type="entry name" value="Vaccinia Virus protein VP39"/>
    <property type="match status" value="1"/>
</dbReference>
<dbReference type="EMBL" id="HBGN01013700">
    <property type="protein sequence ID" value="CAD9325711.1"/>
    <property type="molecule type" value="Transcribed_RNA"/>
</dbReference>
<proteinExistence type="predicted"/>
<dbReference type="Pfam" id="PF10294">
    <property type="entry name" value="Methyltransf_16"/>
    <property type="match status" value="1"/>
</dbReference>
<evidence type="ECO:0000313" key="2">
    <source>
        <dbReference type="EMBL" id="CAD9325711.1"/>
    </source>
</evidence>
<accession>A0A7S2EAV5</accession>
<dbReference type="InterPro" id="IPR029063">
    <property type="entry name" value="SAM-dependent_MTases_sf"/>
</dbReference>
<dbReference type="PANTHER" id="PTHR14614:SF123">
    <property type="entry name" value="OS04G0645500 PROTEIN"/>
    <property type="match status" value="1"/>
</dbReference>
<dbReference type="InterPro" id="IPR019410">
    <property type="entry name" value="Methyltransf_16"/>
</dbReference>
<feature type="compositionally biased region" description="Polar residues" evidence="1">
    <location>
        <begin position="344"/>
        <end position="359"/>
    </location>
</feature>
<evidence type="ECO:0000256" key="1">
    <source>
        <dbReference type="SAM" id="MobiDB-lite"/>
    </source>
</evidence>
<dbReference type="PANTHER" id="PTHR14614">
    <property type="entry name" value="HEPATOCELLULAR CARCINOMA-ASSOCIATED ANTIGEN"/>
    <property type="match status" value="1"/>
</dbReference>